<accession>A0A6J7G4K8</accession>
<reference evidence="4" key="1">
    <citation type="submission" date="2020-05" db="EMBL/GenBank/DDBJ databases">
        <authorList>
            <person name="Chiriac C."/>
            <person name="Salcher M."/>
            <person name="Ghai R."/>
            <person name="Kavagutti S V."/>
        </authorList>
    </citation>
    <scope>NUCLEOTIDE SEQUENCE</scope>
</reference>
<evidence type="ECO:0000256" key="2">
    <source>
        <dbReference type="ARBA" id="ARBA00023002"/>
    </source>
</evidence>
<organism evidence="4">
    <name type="scientific">freshwater metagenome</name>
    <dbReference type="NCBI Taxonomy" id="449393"/>
    <lineage>
        <taxon>unclassified sequences</taxon>
        <taxon>metagenomes</taxon>
        <taxon>ecological metagenomes</taxon>
    </lineage>
</organism>
<evidence type="ECO:0000313" key="4">
    <source>
        <dbReference type="EMBL" id="CAB4901644.1"/>
    </source>
</evidence>
<name>A0A6J7G4K8_9ZZZZ</name>
<evidence type="ECO:0000259" key="3">
    <source>
        <dbReference type="Pfam" id="PF00171"/>
    </source>
</evidence>
<dbReference type="EMBL" id="CAFBMQ010000025">
    <property type="protein sequence ID" value="CAB4901644.1"/>
    <property type="molecule type" value="Genomic_DNA"/>
</dbReference>
<dbReference type="Gene3D" id="3.40.605.10">
    <property type="entry name" value="Aldehyde Dehydrogenase, Chain A, domain 1"/>
    <property type="match status" value="1"/>
</dbReference>
<gene>
    <name evidence="4" type="ORF">UFOPK3609_00314</name>
</gene>
<dbReference type="FunFam" id="3.40.605.10:FF:000007">
    <property type="entry name" value="NAD/NADP-dependent betaine aldehyde dehydrogenase"/>
    <property type="match status" value="1"/>
</dbReference>
<comment type="similarity">
    <text evidence="1">Belongs to the aldehyde dehydrogenase family.</text>
</comment>
<feature type="domain" description="Aldehyde dehydrogenase" evidence="3">
    <location>
        <begin position="51"/>
        <end position="507"/>
    </location>
</feature>
<dbReference type="InterPro" id="IPR016161">
    <property type="entry name" value="Ald_DH/histidinol_DH"/>
</dbReference>
<proteinExistence type="inferred from homology"/>
<dbReference type="AlphaFoldDB" id="A0A6J7G4K8"/>
<dbReference type="SUPFAM" id="SSF53720">
    <property type="entry name" value="ALDH-like"/>
    <property type="match status" value="1"/>
</dbReference>
<dbReference type="InterPro" id="IPR015590">
    <property type="entry name" value="Aldehyde_DH_dom"/>
</dbReference>
<dbReference type="GO" id="GO:0016620">
    <property type="term" value="F:oxidoreductase activity, acting on the aldehyde or oxo group of donors, NAD or NADP as acceptor"/>
    <property type="evidence" value="ECO:0007669"/>
    <property type="project" value="InterPro"/>
</dbReference>
<dbReference type="InterPro" id="IPR016163">
    <property type="entry name" value="Ald_DH_C"/>
</dbReference>
<dbReference type="InterPro" id="IPR016162">
    <property type="entry name" value="Ald_DH_N"/>
</dbReference>
<dbReference type="Gene3D" id="3.40.309.10">
    <property type="entry name" value="Aldehyde Dehydrogenase, Chain A, domain 2"/>
    <property type="match status" value="1"/>
</dbReference>
<keyword evidence="2" id="KW-0560">Oxidoreductase</keyword>
<evidence type="ECO:0000256" key="1">
    <source>
        <dbReference type="ARBA" id="ARBA00009986"/>
    </source>
</evidence>
<dbReference type="PANTHER" id="PTHR11699">
    <property type="entry name" value="ALDEHYDE DEHYDROGENASE-RELATED"/>
    <property type="match status" value="1"/>
</dbReference>
<dbReference type="InterPro" id="IPR029510">
    <property type="entry name" value="Ald_DH_CS_GLU"/>
</dbReference>
<dbReference type="PROSITE" id="PS00687">
    <property type="entry name" value="ALDEHYDE_DEHYDR_GLU"/>
    <property type="match status" value="1"/>
</dbReference>
<sequence length="514" mass="53456">MGVGFGDMRVTLRETVLTCETLDADDQGMTTTASVDLPDGQQYIDGTWSPAREGGRLELTDPATGSPLTTVARGTAADVDAAVAAARRAAPGWAATSASERGALLGRWSRLVLEDVERLAALEARDVGKPLSGGRTNVYIAAGIVEYFAGAADKLTGVTLPTRTPDFHGYTLLQPLGVCAVITPWNVPAVLTAANAAPALAAGNTVVLKPSEVAPLVVLALVELAERAGLPPGVLNLVTGLGADAGAALSGHRGVDHISFVGSTTTGRAIMRAAADNLVPVKLELGGKSPNILFADADLDTAIPAIVASITENAGQNCYAGSRLVVQESVADEVRERVVAAMRAVRVGGWDEDLDMGPLVSSLQRDRVLDFLAEVPSTGARVLTGGGAVPDRDGGWFVQPTVVDGVTADHRIVREEVFGPVLAVQTFRDDAEALALADGTDFGLLSCIWTSDVSRALRIAAQVRSGQVSVNQFADAGVIGFPFNMRKDSGFSRGGGHQAMREYTSEKGVAVRLL</sequence>
<protein>
    <submittedName>
        <fullName evidence="4">Unannotated protein</fullName>
    </submittedName>
</protein>
<dbReference type="FunFam" id="3.40.309.10:FF:000012">
    <property type="entry name" value="Betaine aldehyde dehydrogenase"/>
    <property type="match status" value="1"/>
</dbReference>
<dbReference type="Pfam" id="PF00171">
    <property type="entry name" value="Aldedh"/>
    <property type="match status" value="1"/>
</dbReference>